<reference evidence="10" key="1">
    <citation type="submission" date="2020-06" db="EMBL/GenBank/DDBJ databases">
        <title>WGS assembly of Ceratodon purpureus strain R40.</title>
        <authorList>
            <person name="Carey S.B."/>
            <person name="Jenkins J."/>
            <person name="Shu S."/>
            <person name="Lovell J.T."/>
            <person name="Sreedasyam A."/>
            <person name="Maumus F."/>
            <person name="Tiley G.P."/>
            <person name="Fernandez-Pozo N."/>
            <person name="Barry K."/>
            <person name="Chen C."/>
            <person name="Wang M."/>
            <person name="Lipzen A."/>
            <person name="Daum C."/>
            <person name="Saski C.A."/>
            <person name="Payton A.C."/>
            <person name="Mcbreen J.C."/>
            <person name="Conrad R.E."/>
            <person name="Kollar L.M."/>
            <person name="Olsson S."/>
            <person name="Huttunen S."/>
            <person name="Landis J.B."/>
            <person name="Wickett N.J."/>
            <person name="Johnson M.G."/>
            <person name="Rensing S.A."/>
            <person name="Grimwood J."/>
            <person name="Schmutz J."/>
            <person name="Mcdaniel S.F."/>
        </authorList>
    </citation>
    <scope>NUCLEOTIDE SEQUENCE</scope>
    <source>
        <strain evidence="10">R40</strain>
    </source>
</reference>
<evidence type="ECO:0000256" key="1">
    <source>
        <dbReference type="ARBA" id="ARBA00012172"/>
    </source>
</evidence>
<evidence type="ECO:0000256" key="4">
    <source>
        <dbReference type="ARBA" id="ARBA00022741"/>
    </source>
</evidence>
<dbReference type="GO" id="GO:0005524">
    <property type="term" value="F:ATP binding"/>
    <property type="evidence" value="ECO:0007669"/>
    <property type="project" value="UniProtKB-UniRule"/>
</dbReference>
<protein>
    <recommendedName>
        <fullName evidence="1">1-phosphatidylinositol-4-phosphate 5-kinase</fullName>
        <ecNumber evidence="1">2.7.1.68</ecNumber>
    </recommendedName>
</protein>
<feature type="compositionally biased region" description="Polar residues" evidence="8">
    <location>
        <begin position="751"/>
        <end position="765"/>
    </location>
</feature>
<dbReference type="PROSITE" id="PS51455">
    <property type="entry name" value="PIPK"/>
    <property type="match status" value="1"/>
</dbReference>
<dbReference type="CDD" id="cd17302">
    <property type="entry name" value="PIPKc_AtPIP5K_like"/>
    <property type="match status" value="1"/>
</dbReference>
<dbReference type="AlphaFoldDB" id="A0A8T0IN45"/>
<organism evidence="10 11">
    <name type="scientific">Ceratodon purpureus</name>
    <name type="common">Fire moss</name>
    <name type="synonym">Dicranum purpureum</name>
    <dbReference type="NCBI Taxonomy" id="3225"/>
    <lineage>
        <taxon>Eukaryota</taxon>
        <taxon>Viridiplantae</taxon>
        <taxon>Streptophyta</taxon>
        <taxon>Embryophyta</taxon>
        <taxon>Bryophyta</taxon>
        <taxon>Bryophytina</taxon>
        <taxon>Bryopsida</taxon>
        <taxon>Dicranidae</taxon>
        <taxon>Pseudoditrichales</taxon>
        <taxon>Ditrichaceae</taxon>
        <taxon>Ceratodon</taxon>
    </lineage>
</organism>
<dbReference type="SMART" id="SM00698">
    <property type="entry name" value="MORN"/>
    <property type="match status" value="8"/>
</dbReference>
<keyword evidence="4 7" id="KW-0547">Nucleotide-binding</keyword>
<proteinExistence type="predicted"/>
<evidence type="ECO:0000256" key="3">
    <source>
        <dbReference type="ARBA" id="ARBA00022737"/>
    </source>
</evidence>
<dbReference type="Pfam" id="PF02493">
    <property type="entry name" value="MORN"/>
    <property type="match status" value="8"/>
</dbReference>
<dbReference type="InterPro" id="IPR002498">
    <property type="entry name" value="PInositol-4-P-4/5-kinase_core"/>
</dbReference>
<sequence length="931" mass="102999">MSEGLYETHRTKDVGTHSLSRVDSGVAALVSTCSLGHAEEGNVAHQSNQGIRSLIFSFQRRSRKRAVAPEKAETSGLICMSGPLPHGDTDNDFDLPKHIRGKQYSPRTNLSGGGEVPSKVVGSDDNNDEAKRVASLDGQGDPGSAPVTGEKVLSNGDFYVGTWQGSLPEGTGKYLWADGCMYEGEWGRGKKSGKGKISWPTGATYEGEFVGGYMHGVGTYMGVGGTTYKGQWSMNVKHGYGRKRYANGDVYEGAWKQGVQEGVGKYTWASGNEYHGEWRAGTMCGKGVLTWVSGDKFDGQWLDGLEHGRGGYVWTDGSCYIGTWSRGLKDGKGVFYPAGTRDAAVRSGDAVGGSHGHAHYSGELRPLRWSRSRSTSSEKIPHVGDLSKSGELSTSINRRWSMDGPLERGFGSEGNSIRTTETILEGVERHPLDNSGSLPPTVVVREYVQGVLMSELVKENAEVVGHKKRRPRRSVREIKRPGETIFKGHRSYDLMLNLQLGIRYTVGKITPEPRHEIGPNDFGPRASIHMNFPKSGTPMTPTHNSSDFKWKDYCPMVFRHLREMFKIDAADYMLSLCGDDALRELVSPGKSGSVFYLSHDDRFIIKTMKKAEVKVLLSMLTAYHLHVKTYENTLITKFFGLHRIKPYGGQKVRFVVMGNMFCTELRIHRRFDLKGSSQGRSADKVEIDETTTLKDLDLEYEFRLDPSWRDSLLRQLEYDCKFLESRGIMDYSMLLGLHFRAPQYRAPLSPGPSSTPDLPPSESFTSNTLEDGIGTLPCFAGGDEEWATTRGLVLVARDTGLGNSGTPGIHIRGSPLRASVAGDPEVDLLLPGTARLRIQLGVNMPARADRVHKKGSDDLKPSEGQLFGESHDVVLYFGIIDILQNYNLSKRIEHAYKACQFDSISISAVEPKLYSKRFQEFIRQIFPPTQL</sequence>
<dbReference type="FunFam" id="3.30.800.10:FF:000003">
    <property type="entry name" value="Phosphatidylinositol 4-phosphate 5-kinase"/>
    <property type="match status" value="1"/>
</dbReference>
<dbReference type="SUPFAM" id="SSF82185">
    <property type="entry name" value="Histone H3 K4-specific methyltransferase SET7/9 N-terminal domain"/>
    <property type="match status" value="1"/>
</dbReference>
<keyword evidence="6 7" id="KW-0067">ATP-binding</keyword>
<evidence type="ECO:0000313" key="10">
    <source>
        <dbReference type="EMBL" id="KAG0583863.1"/>
    </source>
</evidence>
<dbReference type="InterPro" id="IPR027483">
    <property type="entry name" value="PInositol-4-P-4/5-kinase_C_sf"/>
</dbReference>
<dbReference type="InterPro" id="IPR003409">
    <property type="entry name" value="MORN"/>
</dbReference>
<dbReference type="Gene3D" id="2.20.110.10">
    <property type="entry name" value="Histone H3 K4-specific methyltransferase SET7/9 N-terminal domain"/>
    <property type="match status" value="3"/>
</dbReference>
<dbReference type="GO" id="GO:0016308">
    <property type="term" value="F:1-phosphatidylinositol-4-phosphate 5-kinase activity"/>
    <property type="evidence" value="ECO:0007669"/>
    <property type="project" value="UniProtKB-EC"/>
</dbReference>
<keyword evidence="3" id="KW-0677">Repeat</keyword>
<name>A0A8T0IN45_CERPU</name>
<dbReference type="GO" id="GO:0046854">
    <property type="term" value="P:phosphatidylinositol phosphate biosynthetic process"/>
    <property type="evidence" value="ECO:0007669"/>
    <property type="project" value="TreeGrafter"/>
</dbReference>
<comment type="caution">
    <text evidence="10">The sequence shown here is derived from an EMBL/GenBank/DDBJ whole genome shotgun (WGS) entry which is preliminary data.</text>
</comment>
<dbReference type="EC" id="2.7.1.68" evidence="1"/>
<dbReference type="InterPro" id="IPR023610">
    <property type="entry name" value="PInositol-4/5-P-5/4-kinase"/>
</dbReference>
<dbReference type="PANTHER" id="PTHR23086">
    <property type="entry name" value="PHOSPHATIDYLINOSITOL-4-PHOSPHATE 5-KINASE"/>
    <property type="match status" value="1"/>
</dbReference>
<evidence type="ECO:0000256" key="6">
    <source>
        <dbReference type="ARBA" id="ARBA00022840"/>
    </source>
</evidence>
<dbReference type="PANTHER" id="PTHR23086:SF8">
    <property type="entry name" value="PHOSPHATIDYLINOSITOL 5-PHOSPHATE 4-KINASE, ISOFORM A"/>
    <property type="match status" value="1"/>
</dbReference>
<dbReference type="GO" id="GO:0005886">
    <property type="term" value="C:plasma membrane"/>
    <property type="evidence" value="ECO:0007669"/>
    <property type="project" value="TreeGrafter"/>
</dbReference>
<dbReference type="Gene3D" id="3.30.810.10">
    <property type="entry name" value="2-Layer Sandwich"/>
    <property type="match status" value="1"/>
</dbReference>
<dbReference type="Pfam" id="PF01504">
    <property type="entry name" value="PIP5K"/>
    <property type="match status" value="1"/>
</dbReference>
<evidence type="ECO:0000256" key="8">
    <source>
        <dbReference type="SAM" id="MobiDB-lite"/>
    </source>
</evidence>
<feature type="domain" description="PIPK" evidence="9">
    <location>
        <begin position="488"/>
        <end position="926"/>
    </location>
</feature>
<keyword evidence="2 7" id="KW-0808">Transferase</keyword>
<evidence type="ECO:0000256" key="5">
    <source>
        <dbReference type="ARBA" id="ARBA00022777"/>
    </source>
</evidence>
<accession>A0A8T0IN45</accession>
<dbReference type="EMBL" id="CM026423">
    <property type="protein sequence ID" value="KAG0583863.1"/>
    <property type="molecule type" value="Genomic_DNA"/>
</dbReference>
<dbReference type="InterPro" id="IPR027484">
    <property type="entry name" value="PInositol-4-P-5-kinase_N"/>
</dbReference>
<evidence type="ECO:0000256" key="7">
    <source>
        <dbReference type="PROSITE-ProRule" id="PRU00781"/>
    </source>
</evidence>
<evidence type="ECO:0000313" key="11">
    <source>
        <dbReference type="Proteomes" id="UP000822688"/>
    </source>
</evidence>
<dbReference type="SUPFAM" id="SSF56104">
    <property type="entry name" value="SAICAR synthase-like"/>
    <property type="match status" value="1"/>
</dbReference>
<dbReference type="Proteomes" id="UP000822688">
    <property type="component" value="Chromosome 3"/>
</dbReference>
<feature type="region of interest" description="Disordered" evidence="8">
    <location>
        <begin position="78"/>
        <end position="126"/>
    </location>
</feature>
<gene>
    <name evidence="10" type="ORF">KC19_3G167100</name>
</gene>
<evidence type="ECO:0000256" key="2">
    <source>
        <dbReference type="ARBA" id="ARBA00022679"/>
    </source>
</evidence>
<dbReference type="SMART" id="SM00330">
    <property type="entry name" value="PIPKc"/>
    <property type="match status" value="1"/>
</dbReference>
<feature type="region of interest" description="Disordered" evidence="8">
    <location>
        <begin position="746"/>
        <end position="765"/>
    </location>
</feature>
<keyword evidence="5 7" id="KW-0418">Kinase</keyword>
<keyword evidence="11" id="KW-1185">Reference proteome</keyword>
<evidence type="ECO:0000259" key="9">
    <source>
        <dbReference type="PROSITE" id="PS51455"/>
    </source>
</evidence>
<dbReference type="Gene3D" id="3.30.800.10">
    <property type="entry name" value="Phosphatidylinositol Phosphate Kinase II Beta"/>
    <property type="match status" value="1"/>
</dbReference>